<gene>
    <name evidence="2" type="ORF">UR21_C0003G0071</name>
</gene>
<feature type="transmembrane region" description="Helical" evidence="1">
    <location>
        <begin position="35"/>
        <end position="53"/>
    </location>
</feature>
<evidence type="ECO:0000313" key="2">
    <source>
        <dbReference type="EMBL" id="KKP32038.1"/>
    </source>
</evidence>
<accession>A0A0F9YLB0</accession>
<protein>
    <recommendedName>
        <fullName evidence="4">DUF304 domain-containing protein</fullName>
    </recommendedName>
</protein>
<name>A0A0F9YLB0_9BACT</name>
<keyword evidence="1" id="KW-0812">Transmembrane</keyword>
<feature type="transmembrane region" description="Helical" evidence="1">
    <location>
        <begin position="59"/>
        <end position="79"/>
    </location>
</feature>
<sequence length="204" mass="23668">MINTKTSFYGQQENEKILYVTKPHPIARIVGLIKIYLVTVITFIILFYLAGAIPKEVNVFRILGVIVPITILIIGTKIINNFQKRNISYITDRRIVRFDPTNFFATNVRTLSWDEAVKVKTFSPNMLWKQLKIGTVIVHARTTVKTVDEELNNTVTADDIELDNIYLYRDLGNYIDKILFTYKQMPKEVSEIHPFVPKPKGQRY</sequence>
<dbReference type="Proteomes" id="UP000034803">
    <property type="component" value="Unassembled WGS sequence"/>
</dbReference>
<keyword evidence="1" id="KW-0472">Membrane</keyword>
<dbReference type="AlphaFoldDB" id="A0A0F9YLB0"/>
<keyword evidence="1" id="KW-1133">Transmembrane helix</keyword>
<evidence type="ECO:0000256" key="1">
    <source>
        <dbReference type="SAM" id="Phobius"/>
    </source>
</evidence>
<evidence type="ECO:0008006" key="4">
    <source>
        <dbReference type="Google" id="ProtNLM"/>
    </source>
</evidence>
<reference evidence="2 3" key="1">
    <citation type="journal article" date="2015" name="Nature">
        <title>rRNA introns, odd ribosomes, and small enigmatic genomes across a large radiation of phyla.</title>
        <authorList>
            <person name="Brown C.T."/>
            <person name="Hug L.A."/>
            <person name="Thomas B.C."/>
            <person name="Sharon I."/>
            <person name="Castelle C.J."/>
            <person name="Singh A."/>
            <person name="Wilkins M.J."/>
            <person name="Williams K.H."/>
            <person name="Banfield J.F."/>
        </authorList>
    </citation>
    <scope>NUCLEOTIDE SEQUENCE [LARGE SCALE GENOMIC DNA]</scope>
</reference>
<evidence type="ECO:0000313" key="3">
    <source>
        <dbReference type="Proteomes" id="UP000034803"/>
    </source>
</evidence>
<organism evidence="2 3">
    <name type="scientific">Candidatus Woesebacteria bacterium GW2011_GWC2_31_9</name>
    <dbReference type="NCBI Taxonomy" id="1618586"/>
    <lineage>
        <taxon>Bacteria</taxon>
        <taxon>Candidatus Woeseibacteriota</taxon>
    </lineage>
</organism>
<dbReference type="EMBL" id="LBOI01000003">
    <property type="protein sequence ID" value="KKP32038.1"/>
    <property type="molecule type" value="Genomic_DNA"/>
</dbReference>
<comment type="caution">
    <text evidence="2">The sequence shown here is derived from an EMBL/GenBank/DDBJ whole genome shotgun (WGS) entry which is preliminary data.</text>
</comment>
<proteinExistence type="predicted"/>